<dbReference type="GO" id="GO:0017004">
    <property type="term" value="P:cytochrome complex assembly"/>
    <property type="evidence" value="ECO:0007669"/>
    <property type="project" value="UniProtKB-KW"/>
</dbReference>
<dbReference type="GO" id="GO:0030313">
    <property type="term" value="C:cell envelope"/>
    <property type="evidence" value="ECO:0007669"/>
    <property type="project" value="UniProtKB-SubCell"/>
</dbReference>
<feature type="domain" description="Thioredoxin" evidence="6">
    <location>
        <begin position="180"/>
        <end position="334"/>
    </location>
</feature>
<dbReference type="AlphaFoldDB" id="A0A2S9JSC7"/>
<organism evidence="7 8">
    <name type="scientific">Sphingobacterium gobiense</name>
    <dbReference type="NCBI Taxonomy" id="1382456"/>
    <lineage>
        <taxon>Bacteria</taxon>
        <taxon>Pseudomonadati</taxon>
        <taxon>Bacteroidota</taxon>
        <taxon>Sphingobacteriia</taxon>
        <taxon>Sphingobacteriales</taxon>
        <taxon>Sphingobacteriaceae</taxon>
        <taxon>Sphingobacterium</taxon>
    </lineage>
</organism>
<evidence type="ECO:0000259" key="6">
    <source>
        <dbReference type="PROSITE" id="PS51352"/>
    </source>
</evidence>
<evidence type="ECO:0000313" key="7">
    <source>
        <dbReference type="EMBL" id="PRD56041.1"/>
    </source>
</evidence>
<dbReference type="GO" id="GO:0016491">
    <property type="term" value="F:oxidoreductase activity"/>
    <property type="evidence" value="ECO:0007669"/>
    <property type="project" value="InterPro"/>
</dbReference>
<dbReference type="InterPro" id="IPR013766">
    <property type="entry name" value="Thioredoxin_domain"/>
</dbReference>
<keyword evidence="5" id="KW-0812">Transmembrane</keyword>
<dbReference type="Pfam" id="PF12543">
    <property type="entry name" value="DUF3738"/>
    <property type="match status" value="1"/>
</dbReference>
<dbReference type="CDD" id="cd02966">
    <property type="entry name" value="TlpA_like_family"/>
    <property type="match status" value="1"/>
</dbReference>
<name>A0A2S9JSC7_9SPHI</name>
<dbReference type="InterPro" id="IPR036249">
    <property type="entry name" value="Thioredoxin-like_sf"/>
</dbReference>
<accession>A0A2S9JSC7</accession>
<evidence type="ECO:0000313" key="8">
    <source>
        <dbReference type="Proteomes" id="UP000238642"/>
    </source>
</evidence>
<comment type="subcellular location">
    <subcellularLocation>
        <location evidence="1">Cell envelope</location>
    </subcellularLocation>
</comment>
<evidence type="ECO:0000256" key="4">
    <source>
        <dbReference type="ARBA" id="ARBA00023284"/>
    </source>
</evidence>
<feature type="transmembrane region" description="Helical" evidence="5">
    <location>
        <begin position="97"/>
        <end position="114"/>
    </location>
</feature>
<dbReference type="EMBL" id="PVBS01000001">
    <property type="protein sequence ID" value="PRD56041.1"/>
    <property type="molecule type" value="Genomic_DNA"/>
</dbReference>
<dbReference type="RefSeq" id="WP_105722463.1">
    <property type="nucleotide sequence ID" value="NZ_PVBS01000001.1"/>
</dbReference>
<protein>
    <recommendedName>
        <fullName evidence="6">Thioredoxin domain-containing protein</fullName>
    </recommendedName>
</protein>
<dbReference type="InterPro" id="IPR013740">
    <property type="entry name" value="Redoxin"/>
</dbReference>
<keyword evidence="4" id="KW-0676">Redox-active center</keyword>
<keyword evidence="5" id="KW-1133">Transmembrane helix</keyword>
<dbReference type="PANTHER" id="PTHR42852:SF6">
    <property type="entry name" value="THIOL:DISULFIDE INTERCHANGE PROTEIN DSBE"/>
    <property type="match status" value="1"/>
</dbReference>
<dbReference type="SUPFAM" id="SSF52833">
    <property type="entry name" value="Thioredoxin-like"/>
    <property type="match status" value="1"/>
</dbReference>
<dbReference type="InterPro" id="IPR017801">
    <property type="entry name" value="DUF3738"/>
</dbReference>
<dbReference type="Pfam" id="PF08534">
    <property type="entry name" value="Redoxin"/>
    <property type="match status" value="1"/>
</dbReference>
<dbReference type="Proteomes" id="UP000238642">
    <property type="component" value="Unassembled WGS sequence"/>
</dbReference>
<evidence type="ECO:0000256" key="5">
    <source>
        <dbReference type="SAM" id="Phobius"/>
    </source>
</evidence>
<sequence length="577" mass="66328">MKELCERGSYALFPDRFLRCGRPNIHAKPACRSKKRLTYQEFMPSDYYTSYIPFITATPKEDFIPIGSTNRKQIGGRKLLSTSRIVLYIAETVKNRTIPFVLVWFCVSISSLFLMALKNIRILCLGFLCVSLKSLFFKATKNKVVLSYGLLCFMLFNLSDAWAQSAESRTAEGQTEIKPLQIGDTIPEELWNLPLQVVNHPEGKDTITLNDYRDKKLIILDFWATWCGSCIENIPHITELQKKFDNDFAAIFVNSKKGGDTKPKIESFLAKREKYTGDKLLFTSVVRDTALTELFPYRFIPHYVWLVDGEVVAITSAHEVNEENIQAALLGVAEDIHTKTDIVDFDPKEPLFAYLHQEMKGEKFFQSTFTGYLEGAGIWSGKNIDANSKVWRYYIINKPLIEIVQTAVPEVRVPKNRLIIEGEKGTERVLYDSLFCYEIIAKPTTTERMLDFLRTDIERYFGIGVKKETRRQEVWVLTKIEDNKNLRSTGEKPMWRIDKKAKEKFIRNMPVSALVDVLNTLSPIPVVDETGITSPIDIDLPRSLHQIPISESNSYLIKYGLRLEKEERETKFTIINL</sequence>
<reference evidence="7 8" key="1">
    <citation type="submission" date="2018-02" db="EMBL/GenBank/DDBJ databases">
        <title>The draft genome of Sphingobacterium gobiense H7.</title>
        <authorList>
            <person name="Li L."/>
            <person name="Liu L."/>
            <person name="Zhang X."/>
            <person name="Wang T."/>
            <person name="Liang L."/>
        </authorList>
    </citation>
    <scope>NUCLEOTIDE SEQUENCE [LARGE SCALE GENOMIC DNA]</scope>
    <source>
        <strain evidence="7 8">ACCC 05757</strain>
    </source>
</reference>
<keyword evidence="3" id="KW-1015">Disulfide bond</keyword>
<dbReference type="PANTHER" id="PTHR42852">
    <property type="entry name" value="THIOL:DISULFIDE INTERCHANGE PROTEIN DSBE"/>
    <property type="match status" value="1"/>
</dbReference>
<evidence type="ECO:0000256" key="1">
    <source>
        <dbReference type="ARBA" id="ARBA00004196"/>
    </source>
</evidence>
<dbReference type="OrthoDB" id="793244at2"/>
<gene>
    <name evidence="7" type="ORF">C5749_01760</name>
</gene>
<keyword evidence="2" id="KW-0201">Cytochrome c-type biogenesis</keyword>
<evidence type="ECO:0000256" key="2">
    <source>
        <dbReference type="ARBA" id="ARBA00022748"/>
    </source>
</evidence>
<keyword evidence="8" id="KW-1185">Reference proteome</keyword>
<dbReference type="InterPro" id="IPR050553">
    <property type="entry name" value="Thioredoxin_ResA/DsbE_sf"/>
</dbReference>
<evidence type="ECO:0000256" key="3">
    <source>
        <dbReference type="ARBA" id="ARBA00023157"/>
    </source>
</evidence>
<dbReference type="PROSITE" id="PS51352">
    <property type="entry name" value="THIOREDOXIN_2"/>
    <property type="match status" value="1"/>
</dbReference>
<proteinExistence type="predicted"/>
<dbReference type="Gene3D" id="3.40.30.10">
    <property type="entry name" value="Glutaredoxin"/>
    <property type="match status" value="1"/>
</dbReference>
<keyword evidence="5" id="KW-0472">Membrane</keyword>
<comment type="caution">
    <text evidence="7">The sequence shown here is derived from an EMBL/GenBank/DDBJ whole genome shotgun (WGS) entry which is preliminary data.</text>
</comment>